<dbReference type="GO" id="GO:0004674">
    <property type="term" value="F:protein serine/threonine kinase activity"/>
    <property type="evidence" value="ECO:0007669"/>
    <property type="project" value="UniProtKB-KW"/>
</dbReference>
<dbReference type="Gene3D" id="3.30.310.80">
    <property type="entry name" value="Kinase associated domain 1, KA1"/>
    <property type="match status" value="1"/>
</dbReference>
<protein>
    <recommendedName>
        <fullName evidence="2">non-specific serine/threonine protein kinase</fullName>
        <ecNumber evidence="2">2.7.11.1</ecNumber>
    </recommendedName>
</protein>
<dbReference type="Pfam" id="PF16579">
    <property type="entry name" value="AdenylateSensor"/>
    <property type="match status" value="1"/>
</dbReference>
<keyword evidence="4" id="KW-0808">Transferase</keyword>
<keyword evidence="5" id="KW-0547">Nucleotide-binding</keyword>
<evidence type="ECO:0000256" key="5">
    <source>
        <dbReference type="ARBA" id="ARBA00022741"/>
    </source>
</evidence>
<reference evidence="12" key="1">
    <citation type="journal article" date="2011" name="PLoS Biol.">
        <title>Gene gain and loss during evolution of obligate parasitism in the white rust pathogen of Arabidopsis thaliana.</title>
        <authorList>
            <person name="Kemen E."/>
            <person name="Gardiner A."/>
            <person name="Schultz-Larsen T."/>
            <person name="Kemen A.C."/>
            <person name="Balmuth A.L."/>
            <person name="Robert-Seilaniantz A."/>
            <person name="Bailey K."/>
            <person name="Holub E."/>
            <person name="Studholme D.J."/>
            <person name="Maclean D."/>
            <person name="Jones J.D."/>
        </authorList>
    </citation>
    <scope>NUCLEOTIDE SEQUENCE</scope>
</reference>
<evidence type="ECO:0000256" key="6">
    <source>
        <dbReference type="ARBA" id="ARBA00022777"/>
    </source>
</evidence>
<dbReference type="SUPFAM" id="SSF103243">
    <property type="entry name" value="KA1-like"/>
    <property type="match status" value="1"/>
</dbReference>
<reference evidence="12" key="2">
    <citation type="submission" date="2011-02" db="EMBL/GenBank/DDBJ databases">
        <authorList>
            <person name="MacLean D."/>
        </authorList>
    </citation>
    <scope>NUCLEOTIDE SEQUENCE</scope>
</reference>
<dbReference type="PROSITE" id="PS00108">
    <property type="entry name" value="PROTEIN_KINASE_ST"/>
    <property type="match status" value="1"/>
</dbReference>
<dbReference type="GO" id="GO:0035556">
    <property type="term" value="P:intracellular signal transduction"/>
    <property type="evidence" value="ECO:0007669"/>
    <property type="project" value="TreeGrafter"/>
</dbReference>
<evidence type="ECO:0000259" key="10">
    <source>
        <dbReference type="PROSITE" id="PS50011"/>
    </source>
</evidence>
<evidence type="ECO:0000256" key="1">
    <source>
        <dbReference type="ARBA" id="ARBA00006234"/>
    </source>
</evidence>
<evidence type="ECO:0000256" key="9">
    <source>
        <dbReference type="ARBA" id="ARBA00048679"/>
    </source>
</evidence>
<dbReference type="GO" id="GO:0005524">
    <property type="term" value="F:ATP binding"/>
    <property type="evidence" value="ECO:0007669"/>
    <property type="project" value="UniProtKB-KW"/>
</dbReference>
<comment type="catalytic activity">
    <reaction evidence="9">
        <text>L-seryl-[protein] + ATP = O-phospho-L-seryl-[protein] + ADP + H(+)</text>
        <dbReference type="Rhea" id="RHEA:17989"/>
        <dbReference type="Rhea" id="RHEA-COMP:9863"/>
        <dbReference type="Rhea" id="RHEA-COMP:11604"/>
        <dbReference type="ChEBI" id="CHEBI:15378"/>
        <dbReference type="ChEBI" id="CHEBI:29999"/>
        <dbReference type="ChEBI" id="CHEBI:30616"/>
        <dbReference type="ChEBI" id="CHEBI:83421"/>
        <dbReference type="ChEBI" id="CHEBI:456216"/>
        <dbReference type="EC" id="2.7.11.1"/>
    </reaction>
</comment>
<dbReference type="EMBL" id="FR824074">
    <property type="protein sequence ID" value="CCA17059.1"/>
    <property type="molecule type" value="Genomic_DNA"/>
</dbReference>
<keyword evidence="3" id="KW-0723">Serine/threonine-protein kinase</keyword>
<dbReference type="FunFam" id="1.10.510.10:FF:000407">
    <property type="entry name" value="Non-specific serine/threonine protein kinase"/>
    <property type="match status" value="1"/>
</dbReference>
<evidence type="ECO:0000256" key="8">
    <source>
        <dbReference type="ARBA" id="ARBA00047899"/>
    </source>
</evidence>
<dbReference type="InterPro" id="IPR000719">
    <property type="entry name" value="Prot_kinase_dom"/>
</dbReference>
<evidence type="ECO:0000313" key="12">
    <source>
        <dbReference type="EMBL" id="CCA17059.1"/>
    </source>
</evidence>
<evidence type="ECO:0000256" key="4">
    <source>
        <dbReference type="ARBA" id="ARBA00022679"/>
    </source>
</evidence>
<dbReference type="InterPro" id="IPR011009">
    <property type="entry name" value="Kinase-like_dom_sf"/>
</dbReference>
<keyword evidence="6 12" id="KW-0418">Kinase</keyword>
<dbReference type="Pfam" id="PF00069">
    <property type="entry name" value="Pkinase"/>
    <property type="match status" value="1"/>
</dbReference>
<dbReference type="PROSITE" id="PS50011">
    <property type="entry name" value="PROTEIN_KINASE_DOM"/>
    <property type="match status" value="1"/>
</dbReference>
<dbReference type="Gene3D" id="1.10.510.10">
    <property type="entry name" value="Transferase(Phosphotransferase) domain 1"/>
    <property type="match status" value="1"/>
</dbReference>
<keyword evidence="7" id="KW-0067">ATP-binding</keyword>
<comment type="catalytic activity">
    <reaction evidence="8">
        <text>L-threonyl-[protein] + ATP = O-phospho-L-threonyl-[protein] + ADP + H(+)</text>
        <dbReference type="Rhea" id="RHEA:46608"/>
        <dbReference type="Rhea" id="RHEA-COMP:11060"/>
        <dbReference type="Rhea" id="RHEA-COMP:11605"/>
        <dbReference type="ChEBI" id="CHEBI:15378"/>
        <dbReference type="ChEBI" id="CHEBI:30013"/>
        <dbReference type="ChEBI" id="CHEBI:30616"/>
        <dbReference type="ChEBI" id="CHEBI:61977"/>
        <dbReference type="ChEBI" id="CHEBI:456216"/>
        <dbReference type="EC" id="2.7.11.1"/>
    </reaction>
</comment>
<dbReference type="SMART" id="SM00220">
    <property type="entry name" value="S_TKc"/>
    <property type="match status" value="1"/>
</dbReference>
<evidence type="ECO:0000259" key="11">
    <source>
        <dbReference type="PROSITE" id="PS50032"/>
    </source>
</evidence>
<dbReference type="HOGENOM" id="CLU_019288_0_0_1"/>
<dbReference type="InterPro" id="IPR028375">
    <property type="entry name" value="KA1/Ssp2_C"/>
</dbReference>
<dbReference type="AlphaFoldDB" id="F0W7F8"/>
<dbReference type="GO" id="GO:0106310">
    <property type="term" value="F:protein serine kinase activity"/>
    <property type="evidence" value="ECO:0007669"/>
    <property type="project" value="RHEA"/>
</dbReference>
<evidence type="ECO:0000256" key="7">
    <source>
        <dbReference type="ARBA" id="ARBA00022840"/>
    </source>
</evidence>
<dbReference type="CDD" id="cd12122">
    <property type="entry name" value="AMPKA_C"/>
    <property type="match status" value="1"/>
</dbReference>
<dbReference type="InterPro" id="IPR008271">
    <property type="entry name" value="Ser/Thr_kinase_AS"/>
</dbReference>
<accession>F0W7F8</accession>
<dbReference type="PANTHER" id="PTHR24346">
    <property type="entry name" value="MAP/MICROTUBULE AFFINITY-REGULATING KINASE"/>
    <property type="match status" value="1"/>
</dbReference>
<dbReference type="PROSITE" id="PS50032">
    <property type="entry name" value="KA1"/>
    <property type="match status" value="1"/>
</dbReference>
<gene>
    <name evidence="12" type="primary">AlNc14C29G2773</name>
    <name evidence="12" type="ORF">ALNC14_032020</name>
</gene>
<dbReference type="EC" id="2.7.11.1" evidence="2"/>
<dbReference type="SUPFAM" id="SSF56112">
    <property type="entry name" value="Protein kinase-like (PK-like)"/>
    <property type="match status" value="1"/>
</dbReference>
<feature type="domain" description="Protein kinase" evidence="10">
    <location>
        <begin position="1"/>
        <end position="213"/>
    </location>
</feature>
<dbReference type="FunFam" id="3.30.310.80:FF:000013">
    <property type="entry name" value="Non-specific serine/threonine protein kinase"/>
    <property type="match status" value="1"/>
</dbReference>
<dbReference type="InterPro" id="IPR032270">
    <property type="entry name" value="AMPK_C"/>
</dbReference>
<organism evidence="12">
    <name type="scientific">Albugo laibachii Nc14</name>
    <dbReference type="NCBI Taxonomy" id="890382"/>
    <lineage>
        <taxon>Eukaryota</taxon>
        <taxon>Sar</taxon>
        <taxon>Stramenopiles</taxon>
        <taxon>Oomycota</taxon>
        <taxon>Peronosporomycetes</taxon>
        <taxon>Albuginales</taxon>
        <taxon>Albuginaceae</taxon>
        <taxon>Albugo</taxon>
    </lineage>
</organism>
<comment type="similarity">
    <text evidence="1">Belongs to the protein kinase superfamily. CAMK Ser/Thr protein kinase family. SNF1 subfamily.</text>
</comment>
<evidence type="ECO:0000256" key="2">
    <source>
        <dbReference type="ARBA" id="ARBA00012513"/>
    </source>
</evidence>
<proteinExistence type="inferred from homology"/>
<dbReference type="PANTHER" id="PTHR24346:SF82">
    <property type="entry name" value="KP78A-RELATED"/>
    <property type="match status" value="1"/>
</dbReference>
<dbReference type="GO" id="GO:0005737">
    <property type="term" value="C:cytoplasm"/>
    <property type="evidence" value="ECO:0007669"/>
    <property type="project" value="TreeGrafter"/>
</dbReference>
<feature type="domain" description="KA1" evidence="11">
    <location>
        <begin position="411"/>
        <end position="459"/>
    </location>
</feature>
<name>F0W7F8_9STRA</name>
<dbReference type="InterPro" id="IPR001772">
    <property type="entry name" value="KA1_dom"/>
</dbReference>
<sequence>MRLRDTNSTGNFITPKNASSSHHSTVVIDTPTDIFMVLEYVAGGELFDYIVSKGRLMPEEARHFFHQILSGVEYCHFHRIVHRDLKPENLLLDADNNVKIADFGLSNIMQDGDFLRTSCGSPNYAAPEVISGSLYAGPEVDVWSCGVILYALLCGSLPFDDESIPNLFKKIRGGMYSLPSHLSEYARDLIPRMLVVDPMKRITIPEIRQHPWFQMDLPPYLRTPPEMIENESVKIDQEVVNQCLQLDFPGITRDKLIQVIRNQESSPFRVVYDLTLDHKNAKIRINELRDVRNREIAPKTFQMDATLLLPGRAPIPMAASPMITASPLDHTRLHTHPMPSILGNMTHSLPTIAVKRRRWYLGIQSKKEPAHVMSEVYKALHVLHFDWKAAAPYRVKCRWQAPKTSNLYHNKTLNGSRIKIGLQLYKVQQHIYLLDFQKLEGNAFTYMNLCARIITELKTLSGRPNVNESRVLLGQQMMHGARNNFKETCNIVRMRATFLPSENSVIGTAFLSLRPLRFLFSIDTIATIQWETEQKLLFDTIRIRIVPQLHSNASKEESDAEAPLSELIGHILWVNVEMGIEQSEGIDLISIQYQFTPTKNVTSAICHEKSFQLLITEQLIEFWGTRGLEIHFYRLIHTVPDAIPEPKGNSRLESDCKALLDVCNEQKDWIKSIESRANELHANTESKWTQTQDEIRAQLKQLQLDKENLLQLSELVHQRLEQNDAPSASKLGDLNEKVIELLEQQNSLSQSARKELMERFQTVGEDLLQKIIAREKSLQSQQLVRRNTVSSRMCSLQ</sequence>
<evidence type="ECO:0000256" key="3">
    <source>
        <dbReference type="ARBA" id="ARBA00022527"/>
    </source>
</evidence>